<feature type="region of interest" description="Disordered" evidence="1">
    <location>
        <begin position="1"/>
        <end position="20"/>
    </location>
</feature>
<protein>
    <submittedName>
        <fullName evidence="2">Uncharacterized protein (TIGR02301 family)</fullName>
    </submittedName>
</protein>
<feature type="region of interest" description="Disordered" evidence="1">
    <location>
        <begin position="64"/>
        <end position="89"/>
    </location>
</feature>
<feature type="compositionally biased region" description="Low complexity" evidence="1">
    <location>
        <begin position="79"/>
        <end position="88"/>
    </location>
</feature>
<reference evidence="2 3" key="1">
    <citation type="submission" date="2019-03" db="EMBL/GenBank/DDBJ databases">
        <title>Genomic Encyclopedia of Type Strains, Phase IV (KMG-IV): sequencing the most valuable type-strain genomes for metagenomic binning, comparative biology and taxonomic classification.</title>
        <authorList>
            <person name="Goeker M."/>
        </authorList>
    </citation>
    <scope>NUCLEOTIDE SEQUENCE [LARGE SCALE GENOMIC DNA]</scope>
    <source>
        <strain evidence="2 3">DSM 22958</strain>
    </source>
</reference>
<dbReference type="Pfam" id="PF09539">
    <property type="entry name" value="DUF2385"/>
    <property type="match status" value="1"/>
</dbReference>
<accession>A0A4R2GY64</accession>
<keyword evidence="3" id="KW-1185">Reference proteome</keyword>
<organism evidence="2 3">
    <name type="scientific">Camelimonas lactis</name>
    <dbReference type="NCBI Taxonomy" id="659006"/>
    <lineage>
        <taxon>Bacteria</taxon>
        <taxon>Pseudomonadati</taxon>
        <taxon>Pseudomonadota</taxon>
        <taxon>Alphaproteobacteria</taxon>
        <taxon>Hyphomicrobiales</taxon>
        <taxon>Chelatococcaceae</taxon>
        <taxon>Camelimonas</taxon>
    </lineage>
</organism>
<dbReference type="InterPro" id="IPR012645">
    <property type="entry name" value="CHP02301"/>
</dbReference>
<name>A0A4R2GY64_9HYPH</name>
<gene>
    <name evidence="2" type="ORF">EV666_101475</name>
</gene>
<evidence type="ECO:0000313" key="3">
    <source>
        <dbReference type="Proteomes" id="UP000294881"/>
    </source>
</evidence>
<dbReference type="EMBL" id="SLWL01000001">
    <property type="protein sequence ID" value="TCO16222.1"/>
    <property type="molecule type" value="Genomic_DNA"/>
</dbReference>
<evidence type="ECO:0000256" key="1">
    <source>
        <dbReference type="SAM" id="MobiDB-lite"/>
    </source>
</evidence>
<sequence>MRTRFTENHHSHLARQPAAGAASRIARRAMARASGLAARLAVAQIAFAQIALASIALSPVALAQPAAPGAGPPPPPSLAPRGPRGAAPTTEQSMLRLAEIMGSLAWLRNLCGANDGRLWRDRMTALIEAESTPPERRQRLAAAWNDSYRAWSLSYKRCTPSAELAIQRYVAEGAALSRALSARIAR</sequence>
<comment type="caution">
    <text evidence="2">The sequence shown here is derived from an EMBL/GenBank/DDBJ whole genome shotgun (WGS) entry which is preliminary data.</text>
</comment>
<evidence type="ECO:0000313" key="2">
    <source>
        <dbReference type="EMBL" id="TCO16222.1"/>
    </source>
</evidence>
<dbReference type="NCBIfam" id="TIGR02301">
    <property type="entry name" value="TIGR02301 family protein"/>
    <property type="match status" value="1"/>
</dbReference>
<dbReference type="Proteomes" id="UP000294881">
    <property type="component" value="Unassembled WGS sequence"/>
</dbReference>
<proteinExistence type="predicted"/>
<dbReference type="AlphaFoldDB" id="A0A4R2GY64"/>
<feature type="compositionally biased region" description="Basic and acidic residues" evidence="1">
    <location>
        <begin position="1"/>
        <end position="10"/>
    </location>
</feature>